<comment type="caution">
    <text evidence="1">The sequence shown here is derived from an EMBL/GenBank/DDBJ whole genome shotgun (WGS) entry which is preliminary data.</text>
</comment>
<accession>A0ACC2IJC2</accession>
<gene>
    <name evidence="1" type="ORF">OPT61_g3078</name>
</gene>
<evidence type="ECO:0000313" key="2">
    <source>
        <dbReference type="Proteomes" id="UP001153331"/>
    </source>
</evidence>
<organism evidence="1 2">
    <name type="scientific">Boeremia exigua</name>
    <dbReference type="NCBI Taxonomy" id="749465"/>
    <lineage>
        <taxon>Eukaryota</taxon>
        <taxon>Fungi</taxon>
        <taxon>Dikarya</taxon>
        <taxon>Ascomycota</taxon>
        <taxon>Pezizomycotina</taxon>
        <taxon>Dothideomycetes</taxon>
        <taxon>Pleosporomycetidae</taxon>
        <taxon>Pleosporales</taxon>
        <taxon>Pleosporineae</taxon>
        <taxon>Didymellaceae</taxon>
        <taxon>Boeremia</taxon>
    </lineage>
</organism>
<reference evidence="1" key="1">
    <citation type="submission" date="2022-11" db="EMBL/GenBank/DDBJ databases">
        <title>Genome Sequence of Boeremia exigua.</title>
        <authorList>
            <person name="Buettner E."/>
        </authorList>
    </citation>
    <scope>NUCLEOTIDE SEQUENCE</scope>
    <source>
        <strain evidence="1">CU02</strain>
    </source>
</reference>
<dbReference type="Proteomes" id="UP001153331">
    <property type="component" value="Unassembled WGS sequence"/>
</dbReference>
<proteinExistence type="predicted"/>
<name>A0ACC2IJC2_9PLEO</name>
<evidence type="ECO:0000313" key="1">
    <source>
        <dbReference type="EMBL" id="KAJ8115232.1"/>
    </source>
</evidence>
<dbReference type="EMBL" id="JAPHNI010000151">
    <property type="protein sequence ID" value="KAJ8115232.1"/>
    <property type="molecule type" value="Genomic_DNA"/>
</dbReference>
<keyword evidence="2" id="KW-1185">Reference proteome</keyword>
<sequence length="517" mass="59650">MKQLQIKGRYYSRDGLLAFLRSRFGDHLDFKIKETKDGNFTFEAPEDLTPHKHDAWTLISPVSALRSSVLQNEQQFTTAKGNHLVELIRFEPTTPCNSDIQAFKNAFQLSDYLRSSSPVRKDQLASFEIYFLHQQDTWSPINASADMISLFMDYYKLSPGFLHILSSFRDRYLATEEGFTGPSRSTMANGSAEFGWIYKYAEKKPVKYGDPWRIRHTGLYHVYNHKEARTTVFVINPSPNACFKSHLQQVMKEASARIAILRSPVSIHAMLISLHLHSWREYLEYQETLLLKLDTKSACNSFEQPSVNFDTLKEVRAVERSILPLEPLMVATDRVKVDLGEAATTLTRSSDAQDEVDSILSSAFKEFRKEVEAYRTQVLYLHRRTQATAQLVLDSLNLSFQQVADTQNKNTFSMARSAREDSVAIRAITLVTSFYLPFSFVATMFGMNLVDFDSSSHNLLVSRQFWLYFVIAIPLTAATLMCWRYKLRSYREDYLMEDTKREKRMARLEINSDIEMV</sequence>
<protein>
    <submittedName>
        <fullName evidence="1">Uncharacterized protein</fullName>
    </submittedName>
</protein>